<dbReference type="WBParaSite" id="Hba_09557">
    <property type="protein sequence ID" value="Hba_09557"/>
    <property type="gene ID" value="Hba_09557"/>
</dbReference>
<dbReference type="Proteomes" id="UP000095283">
    <property type="component" value="Unplaced"/>
</dbReference>
<organism evidence="1 2">
    <name type="scientific">Heterorhabditis bacteriophora</name>
    <name type="common">Entomopathogenic nematode worm</name>
    <dbReference type="NCBI Taxonomy" id="37862"/>
    <lineage>
        <taxon>Eukaryota</taxon>
        <taxon>Metazoa</taxon>
        <taxon>Ecdysozoa</taxon>
        <taxon>Nematoda</taxon>
        <taxon>Chromadorea</taxon>
        <taxon>Rhabditida</taxon>
        <taxon>Rhabditina</taxon>
        <taxon>Rhabditomorpha</taxon>
        <taxon>Strongyloidea</taxon>
        <taxon>Heterorhabditidae</taxon>
        <taxon>Heterorhabditis</taxon>
    </lineage>
</organism>
<dbReference type="AlphaFoldDB" id="A0A1I7WWI0"/>
<accession>A0A1I7WWI0</accession>
<reference evidence="2" key="1">
    <citation type="submission" date="2016-11" db="UniProtKB">
        <authorList>
            <consortium name="WormBaseParasite"/>
        </authorList>
    </citation>
    <scope>IDENTIFICATION</scope>
</reference>
<protein>
    <submittedName>
        <fullName evidence="2">SCP domain-containing protein</fullName>
    </submittedName>
</protein>
<keyword evidence="1" id="KW-1185">Reference proteome</keyword>
<evidence type="ECO:0000313" key="2">
    <source>
        <dbReference type="WBParaSite" id="Hba_09557"/>
    </source>
</evidence>
<name>A0A1I7WWI0_HETBA</name>
<proteinExistence type="predicted"/>
<evidence type="ECO:0000313" key="1">
    <source>
        <dbReference type="Proteomes" id="UP000095283"/>
    </source>
</evidence>
<sequence length="79" mass="9163">MNGVASKMGSMGAINHKLNLCKNRVKGTWCGMMSLMVRKWKYEKTWEVALSAVREWGGKRHLESDVFYEEKGKEYYGKL</sequence>